<dbReference type="Proteomes" id="UP000246085">
    <property type="component" value="Chromosome BRAD3257"/>
</dbReference>
<feature type="transmembrane region" description="Helical" evidence="2">
    <location>
        <begin position="118"/>
        <end position="135"/>
    </location>
</feature>
<dbReference type="KEGG" id="bvz:BRAD3257_8042"/>
<dbReference type="EMBL" id="LS398110">
    <property type="protein sequence ID" value="SPP98639.1"/>
    <property type="molecule type" value="Genomic_DNA"/>
</dbReference>
<organism evidence="4 5">
    <name type="scientific">Bradyrhizobium vignae</name>
    <dbReference type="NCBI Taxonomy" id="1549949"/>
    <lineage>
        <taxon>Bacteria</taxon>
        <taxon>Pseudomonadati</taxon>
        <taxon>Pseudomonadota</taxon>
        <taxon>Alphaproteobacteria</taxon>
        <taxon>Hyphomicrobiales</taxon>
        <taxon>Nitrobacteraceae</taxon>
        <taxon>Bradyrhizobium</taxon>
    </lineage>
</organism>
<name>A0A2U3QBC5_9BRAD</name>
<dbReference type="AlphaFoldDB" id="A0A2U3QBC5"/>
<keyword evidence="2" id="KW-0812">Transmembrane</keyword>
<dbReference type="PIRSF" id="PIRSF029509">
    <property type="entry name" value="UCP029509"/>
    <property type="match status" value="1"/>
</dbReference>
<feature type="domain" description="DUF2231" evidence="3">
    <location>
        <begin position="14"/>
        <end position="148"/>
    </location>
</feature>
<reference evidence="4 5" key="1">
    <citation type="submission" date="2018-03" db="EMBL/GenBank/DDBJ databases">
        <authorList>
            <person name="Gully D."/>
        </authorList>
    </citation>
    <scope>NUCLEOTIDE SEQUENCE [LARGE SCALE GENOMIC DNA]</scope>
    <source>
        <strain evidence="4">ORS3257</strain>
    </source>
</reference>
<sequence>MTINPKTTAAIGDHPLHPMLIPFPVAFLVGAPIADLAFIGTGDAFWARAAMWLIGAGIVMALVAAVAGFADFLSEPRIRSLNDAWYHMVGNLTAVVLALVNFYLRYAQGAAEAAIKPWGVVLSLIVVGILLFTGWKGREMVYRHHVAVLDAPGQTSSEPATPPHGGESHRRAA</sequence>
<evidence type="ECO:0000259" key="3">
    <source>
        <dbReference type="Pfam" id="PF09990"/>
    </source>
</evidence>
<proteinExistence type="predicted"/>
<feature type="transmembrane region" description="Helical" evidence="2">
    <location>
        <begin position="85"/>
        <end position="106"/>
    </location>
</feature>
<feature type="region of interest" description="Disordered" evidence="1">
    <location>
        <begin position="153"/>
        <end position="173"/>
    </location>
</feature>
<gene>
    <name evidence="4" type="ORF">BRAD3257_8042</name>
</gene>
<feature type="transmembrane region" description="Helical" evidence="2">
    <location>
        <begin position="51"/>
        <end position="73"/>
    </location>
</feature>
<dbReference type="Pfam" id="PF09990">
    <property type="entry name" value="DUF2231"/>
    <property type="match status" value="1"/>
</dbReference>
<dbReference type="InterPro" id="IPR019251">
    <property type="entry name" value="DUF2231_TM"/>
</dbReference>
<evidence type="ECO:0000256" key="1">
    <source>
        <dbReference type="SAM" id="MobiDB-lite"/>
    </source>
</evidence>
<evidence type="ECO:0000313" key="4">
    <source>
        <dbReference type="EMBL" id="SPP98639.1"/>
    </source>
</evidence>
<keyword evidence="2" id="KW-1133">Transmembrane helix</keyword>
<evidence type="ECO:0000256" key="2">
    <source>
        <dbReference type="SAM" id="Phobius"/>
    </source>
</evidence>
<evidence type="ECO:0000313" key="5">
    <source>
        <dbReference type="Proteomes" id="UP000246085"/>
    </source>
</evidence>
<dbReference type="InterPro" id="IPR016923">
    <property type="entry name" value="UCP029509"/>
</dbReference>
<keyword evidence="2" id="KW-0472">Membrane</keyword>
<dbReference type="RefSeq" id="WP_122405633.1">
    <property type="nucleotide sequence ID" value="NZ_LS398110.1"/>
</dbReference>
<protein>
    <submittedName>
        <fullName evidence="4">Putative membrane protein</fullName>
    </submittedName>
</protein>
<feature type="transmembrane region" description="Helical" evidence="2">
    <location>
        <begin position="20"/>
        <end position="39"/>
    </location>
</feature>
<accession>A0A2U3QBC5</accession>